<evidence type="ECO:0000256" key="3">
    <source>
        <dbReference type="PROSITE-ProRule" id="PRU00023"/>
    </source>
</evidence>
<keyword evidence="2 3" id="KW-0040">ANK repeat</keyword>
<dbReference type="PANTHER" id="PTHR24189">
    <property type="entry name" value="MYOTROPHIN"/>
    <property type="match status" value="1"/>
</dbReference>
<keyword evidence="5" id="KW-1185">Reference proteome</keyword>
<organism evidence="4 5">
    <name type="scientific">Pelagomonas calceolata</name>
    <dbReference type="NCBI Taxonomy" id="35677"/>
    <lineage>
        <taxon>Eukaryota</taxon>
        <taxon>Sar</taxon>
        <taxon>Stramenopiles</taxon>
        <taxon>Ochrophyta</taxon>
        <taxon>Pelagophyceae</taxon>
        <taxon>Pelagomonadales</taxon>
        <taxon>Pelagomonadaceae</taxon>
        <taxon>Pelagomonas</taxon>
    </lineage>
</organism>
<evidence type="ECO:0000313" key="5">
    <source>
        <dbReference type="Proteomes" id="UP000789595"/>
    </source>
</evidence>
<comment type="caution">
    <text evidence="4">The sequence shown here is derived from an EMBL/GenBank/DDBJ whole genome shotgun (WGS) entry which is preliminary data.</text>
</comment>
<dbReference type="EMBL" id="CAKKNE010000002">
    <property type="protein sequence ID" value="CAH0367615.1"/>
    <property type="molecule type" value="Genomic_DNA"/>
</dbReference>
<dbReference type="InterPro" id="IPR002110">
    <property type="entry name" value="Ankyrin_rpt"/>
</dbReference>
<accession>A0A8J2WVR3</accession>
<dbReference type="AlphaFoldDB" id="A0A8J2WVR3"/>
<dbReference type="InterPro" id="IPR050745">
    <property type="entry name" value="Multifunctional_regulatory"/>
</dbReference>
<dbReference type="Pfam" id="PF00023">
    <property type="entry name" value="Ank"/>
    <property type="match status" value="1"/>
</dbReference>
<feature type="repeat" description="ANK" evidence="3">
    <location>
        <begin position="132"/>
        <end position="161"/>
    </location>
</feature>
<evidence type="ECO:0000256" key="2">
    <source>
        <dbReference type="ARBA" id="ARBA00023043"/>
    </source>
</evidence>
<dbReference type="OrthoDB" id="19174at2759"/>
<proteinExistence type="predicted"/>
<dbReference type="Proteomes" id="UP000789595">
    <property type="component" value="Unassembled WGS sequence"/>
</dbReference>
<evidence type="ECO:0000313" key="4">
    <source>
        <dbReference type="EMBL" id="CAH0367615.1"/>
    </source>
</evidence>
<reference evidence="4" key="1">
    <citation type="submission" date="2021-11" db="EMBL/GenBank/DDBJ databases">
        <authorList>
            <consortium name="Genoscope - CEA"/>
            <person name="William W."/>
        </authorList>
    </citation>
    <scope>NUCLEOTIDE SEQUENCE</scope>
</reference>
<dbReference type="SUPFAM" id="SSF48403">
    <property type="entry name" value="Ankyrin repeat"/>
    <property type="match status" value="1"/>
</dbReference>
<evidence type="ECO:0000256" key="1">
    <source>
        <dbReference type="ARBA" id="ARBA00022737"/>
    </source>
</evidence>
<dbReference type="Gene3D" id="1.25.40.20">
    <property type="entry name" value="Ankyrin repeat-containing domain"/>
    <property type="match status" value="1"/>
</dbReference>
<dbReference type="PROSITE" id="PS50088">
    <property type="entry name" value="ANK_REPEAT"/>
    <property type="match status" value="2"/>
</dbReference>
<dbReference type="PROSITE" id="PS50297">
    <property type="entry name" value="ANK_REP_REGION"/>
    <property type="match status" value="1"/>
</dbReference>
<evidence type="ECO:0008006" key="6">
    <source>
        <dbReference type="Google" id="ProtNLM"/>
    </source>
</evidence>
<dbReference type="PANTHER" id="PTHR24189:SF50">
    <property type="entry name" value="ANKYRIN REPEAT AND SOCS BOX PROTEIN 2"/>
    <property type="match status" value="1"/>
</dbReference>
<gene>
    <name evidence="4" type="ORF">PECAL_2P06470</name>
</gene>
<dbReference type="InterPro" id="IPR036770">
    <property type="entry name" value="Ankyrin_rpt-contain_sf"/>
</dbReference>
<sequence length="176" mass="18894">MDSDGEDDTPPLLAAAYEGDAHALRRAIADGADLHVEDEENYTALHWLVNNTPQGNDELRIACISALLDAGADDVNRLGGLHDFDRDQIPGTPLMDAVFLCEPNPGSCAAERTIIDMLPVRAGADPNIASADSFTPLHMAAVWGYWHIVPVLLAAGAEVNAIWPSRDTDERGDPLD</sequence>
<dbReference type="SMART" id="SM00248">
    <property type="entry name" value="ANK"/>
    <property type="match status" value="3"/>
</dbReference>
<feature type="repeat" description="ANK" evidence="3">
    <location>
        <begin position="7"/>
        <end position="39"/>
    </location>
</feature>
<protein>
    <recommendedName>
        <fullName evidence="6">Ankyrin repeat domain-containing protein</fullName>
    </recommendedName>
</protein>
<keyword evidence="1" id="KW-0677">Repeat</keyword>
<name>A0A8J2WVR3_9STRA</name>